<accession>A0A1H6CP37</accession>
<dbReference type="SUPFAM" id="SSF52540">
    <property type="entry name" value="P-loop containing nucleoside triphosphate hydrolases"/>
    <property type="match status" value="2"/>
</dbReference>
<feature type="domain" description="ABC transporter" evidence="6">
    <location>
        <begin position="279"/>
        <end position="525"/>
    </location>
</feature>
<evidence type="ECO:0000313" key="8">
    <source>
        <dbReference type="Proteomes" id="UP000236743"/>
    </source>
</evidence>
<reference evidence="7 8" key="1">
    <citation type="submission" date="2016-10" db="EMBL/GenBank/DDBJ databases">
        <authorList>
            <person name="de Groot N.N."/>
        </authorList>
    </citation>
    <scope>NUCLEOTIDE SEQUENCE [LARGE SCALE GENOMIC DNA]</scope>
    <source>
        <strain evidence="7 8">DSM 26656</strain>
    </source>
</reference>
<comment type="subcellular location">
    <subcellularLocation>
        <location evidence="1">Cell inner membrane</location>
        <topology evidence="1">Peripheral membrane protein</topology>
    </subcellularLocation>
</comment>
<dbReference type="InterPro" id="IPR027417">
    <property type="entry name" value="P-loop_NTPase"/>
</dbReference>
<evidence type="ECO:0000313" key="7">
    <source>
        <dbReference type="EMBL" id="SEG74711.1"/>
    </source>
</evidence>
<feature type="domain" description="ABC transporter" evidence="6">
    <location>
        <begin position="6"/>
        <end position="253"/>
    </location>
</feature>
<dbReference type="SMART" id="SM00382">
    <property type="entry name" value="AAA"/>
    <property type="match status" value="2"/>
</dbReference>
<dbReference type="AlphaFoldDB" id="A0A1H6CP37"/>
<dbReference type="Pfam" id="PF00005">
    <property type="entry name" value="ABC_tran"/>
    <property type="match status" value="2"/>
</dbReference>
<proteinExistence type="inferred from homology"/>
<dbReference type="Gene3D" id="3.40.50.300">
    <property type="entry name" value="P-loop containing nucleotide triphosphate hydrolases"/>
    <property type="match status" value="2"/>
</dbReference>
<dbReference type="PROSITE" id="PS50893">
    <property type="entry name" value="ABC_TRANSPORTER_2"/>
    <property type="match status" value="2"/>
</dbReference>
<dbReference type="EMBL" id="FNUY01000011">
    <property type="protein sequence ID" value="SEG74711.1"/>
    <property type="molecule type" value="Genomic_DNA"/>
</dbReference>
<dbReference type="InterPro" id="IPR017871">
    <property type="entry name" value="ABC_transporter-like_CS"/>
</dbReference>
<dbReference type="Proteomes" id="UP000236743">
    <property type="component" value="Unassembled WGS sequence"/>
</dbReference>
<keyword evidence="8" id="KW-1185">Reference proteome</keyword>
<dbReference type="Pfam" id="PF08352">
    <property type="entry name" value="oligo_HPY"/>
    <property type="match status" value="2"/>
</dbReference>
<dbReference type="PROSITE" id="PS00211">
    <property type="entry name" value="ABC_TRANSPORTER_1"/>
    <property type="match status" value="2"/>
</dbReference>
<dbReference type="InterPro" id="IPR003593">
    <property type="entry name" value="AAA+_ATPase"/>
</dbReference>
<dbReference type="GO" id="GO:0016887">
    <property type="term" value="F:ATP hydrolysis activity"/>
    <property type="evidence" value="ECO:0007669"/>
    <property type="project" value="InterPro"/>
</dbReference>
<dbReference type="GO" id="GO:0055085">
    <property type="term" value="P:transmembrane transport"/>
    <property type="evidence" value="ECO:0007669"/>
    <property type="project" value="UniProtKB-ARBA"/>
</dbReference>
<dbReference type="InterPro" id="IPR003439">
    <property type="entry name" value="ABC_transporter-like_ATP-bd"/>
</dbReference>
<dbReference type="GO" id="GO:0005524">
    <property type="term" value="F:ATP binding"/>
    <property type="evidence" value="ECO:0007669"/>
    <property type="project" value="UniProtKB-KW"/>
</dbReference>
<gene>
    <name evidence="7" type="ORF">SAMN04488115_111125</name>
</gene>
<evidence type="ECO:0000256" key="4">
    <source>
        <dbReference type="ARBA" id="ARBA00022741"/>
    </source>
</evidence>
<sequence length="558" mass="59339">MSTNILTVDDLRIATTTGMPVLDGISLRVCRGEVLALIGASGSGKTTLALAALGHLRPGLRATGGSVRLDGVEMLTAPQPVLNRMRGRVASYIAQSAAAAFNPRMRLGDQVVESALLHRSQSAVQARARAQDLFGYLSLPNPDRIGTRFPYQVSGGQLQRFMIAMGLQEEPLLMVCDEPTSALDVTTQVEVMRLLKQAILDNDTAALFVSHDLAVVAQIATRIAVMCAGAIVEIGDTEQIINAPREDYTRELIAACQHLSLGALAQRPARLPASADATLSVKGVVAGYGKVSNGKPSIATLHGVDLEVRKREIVAVIGESGSGKTTLARVIAGLHAPASGAVTMSGETLAGLDAQRTAAQRRRIQLAVQMADTALNPKHRLRRILGRVLAFFHGIKGAAAEARMLELLAMVSLPPHYLDRYPTEISGGEKQRINLARALAAEPEILICDEITSALDTIVAGQIIALVKRLRDELGLTIIFISHDLATVASIADRVTVLRHGRVVEAGESAEVLSAPKDPYTRLLVASVPELRQGWLEDAAAMRATLATELETSRPGAA</sequence>
<dbReference type="CDD" id="cd03257">
    <property type="entry name" value="ABC_NikE_OppD_transporters"/>
    <property type="match status" value="2"/>
</dbReference>
<evidence type="ECO:0000256" key="1">
    <source>
        <dbReference type="ARBA" id="ARBA00004417"/>
    </source>
</evidence>
<dbReference type="RefSeq" id="WP_160115877.1">
    <property type="nucleotide sequence ID" value="NZ_FNUY01000011.1"/>
</dbReference>
<organism evidence="7 8">
    <name type="scientific">Bosea lathyri</name>
    <dbReference type="NCBI Taxonomy" id="1036778"/>
    <lineage>
        <taxon>Bacteria</taxon>
        <taxon>Pseudomonadati</taxon>
        <taxon>Pseudomonadota</taxon>
        <taxon>Alphaproteobacteria</taxon>
        <taxon>Hyphomicrobiales</taxon>
        <taxon>Boseaceae</taxon>
        <taxon>Bosea</taxon>
    </lineage>
</organism>
<keyword evidence="5 7" id="KW-0067">ATP-binding</keyword>
<name>A0A1H6CP37_9HYPH</name>
<evidence type="ECO:0000259" key="6">
    <source>
        <dbReference type="PROSITE" id="PS50893"/>
    </source>
</evidence>
<protein>
    <submittedName>
        <fullName evidence="7">Peptide/nickel transport system ATP-binding protein</fullName>
    </submittedName>
</protein>
<keyword evidence="4" id="KW-0547">Nucleotide-binding</keyword>
<dbReference type="PANTHER" id="PTHR43776:SF7">
    <property type="entry name" value="D,D-DIPEPTIDE TRANSPORT ATP-BINDING PROTEIN DDPF-RELATED"/>
    <property type="match status" value="1"/>
</dbReference>
<keyword evidence="3" id="KW-0813">Transport</keyword>
<dbReference type="InterPro" id="IPR013563">
    <property type="entry name" value="Oligopep_ABC_C"/>
</dbReference>
<dbReference type="GO" id="GO:0015833">
    <property type="term" value="P:peptide transport"/>
    <property type="evidence" value="ECO:0007669"/>
    <property type="project" value="InterPro"/>
</dbReference>
<comment type="similarity">
    <text evidence="2">Belongs to the ABC transporter superfamily.</text>
</comment>
<evidence type="ECO:0000256" key="5">
    <source>
        <dbReference type="ARBA" id="ARBA00022840"/>
    </source>
</evidence>
<evidence type="ECO:0000256" key="3">
    <source>
        <dbReference type="ARBA" id="ARBA00022448"/>
    </source>
</evidence>
<dbReference type="GO" id="GO:0005886">
    <property type="term" value="C:plasma membrane"/>
    <property type="evidence" value="ECO:0007669"/>
    <property type="project" value="UniProtKB-SubCell"/>
</dbReference>
<dbReference type="OrthoDB" id="9802264at2"/>
<dbReference type="InterPro" id="IPR050319">
    <property type="entry name" value="ABC_transp_ATP-bind"/>
</dbReference>
<evidence type="ECO:0000256" key="2">
    <source>
        <dbReference type="ARBA" id="ARBA00005417"/>
    </source>
</evidence>
<dbReference type="PANTHER" id="PTHR43776">
    <property type="entry name" value="TRANSPORT ATP-BINDING PROTEIN"/>
    <property type="match status" value="1"/>
</dbReference>